<gene>
    <name evidence="3" type="ORF">CLV62_11450</name>
</gene>
<name>A0A2V3PMT0_9BACT</name>
<protein>
    <submittedName>
        <fullName evidence="3">Uncharacterized protein</fullName>
    </submittedName>
</protein>
<keyword evidence="2" id="KW-0472">Membrane</keyword>
<keyword evidence="1" id="KW-0175">Coiled coil</keyword>
<evidence type="ECO:0000313" key="3">
    <source>
        <dbReference type="EMBL" id="PXV63333.1"/>
    </source>
</evidence>
<feature type="transmembrane region" description="Helical" evidence="2">
    <location>
        <begin position="142"/>
        <end position="162"/>
    </location>
</feature>
<organism evidence="3 4">
    <name type="scientific">Dysgonomonas alginatilytica</name>
    <dbReference type="NCBI Taxonomy" id="1605892"/>
    <lineage>
        <taxon>Bacteria</taxon>
        <taxon>Pseudomonadati</taxon>
        <taxon>Bacteroidota</taxon>
        <taxon>Bacteroidia</taxon>
        <taxon>Bacteroidales</taxon>
        <taxon>Dysgonomonadaceae</taxon>
        <taxon>Dysgonomonas</taxon>
    </lineage>
</organism>
<sequence length="166" mass="19402">MKLEQKDLTIIDTILKRLQQNKQLPIFEIINECRRHKKPNEDPNQWTRILFALINYNAVTIHDFIHEAIVANDQTRKFIDDNYYKVILGLQQQEADKEQKEIQRLDLEIKSLQENINLSPAKQEELAANIRYLKTNTCLPKLALVLGGLSFLISLAVAYFTYSMNE</sequence>
<accession>A0A2V3PMT0</accession>
<keyword evidence="2" id="KW-1133">Transmembrane helix</keyword>
<dbReference type="EMBL" id="QICL01000014">
    <property type="protein sequence ID" value="PXV63333.1"/>
    <property type="molecule type" value="Genomic_DNA"/>
</dbReference>
<reference evidence="3 4" key="1">
    <citation type="submission" date="2018-03" db="EMBL/GenBank/DDBJ databases">
        <title>Genomic Encyclopedia of Archaeal and Bacterial Type Strains, Phase II (KMG-II): from individual species to whole genera.</title>
        <authorList>
            <person name="Goeker M."/>
        </authorList>
    </citation>
    <scope>NUCLEOTIDE SEQUENCE [LARGE SCALE GENOMIC DNA]</scope>
    <source>
        <strain evidence="3 4">DSM 100214</strain>
    </source>
</reference>
<keyword evidence="2" id="KW-0812">Transmembrane</keyword>
<dbReference type="RefSeq" id="WP_110310975.1">
    <property type="nucleotide sequence ID" value="NZ_QICL01000014.1"/>
</dbReference>
<dbReference type="AlphaFoldDB" id="A0A2V3PMT0"/>
<evidence type="ECO:0000256" key="1">
    <source>
        <dbReference type="SAM" id="Coils"/>
    </source>
</evidence>
<evidence type="ECO:0000313" key="4">
    <source>
        <dbReference type="Proteomes" id="UP000247973"/>
    </source>
</evidence>
<comment type="caution">
    <text evidence="3">The sequence shown here is derived from an EMBL/GenBank/DDBJ whole genome shotgun (WGS) entry which is preliminary data.</text>
</comment>
<dbReference type="Proteomes" id="UP000247973">
    <property type="component" value="Unassembled WGS sequence"/>
</dbReference>
<evidence type="ECO:0000256" key="2">
    <source>
        <dbReference type="SAM" id="Phobius"/>
    </source>
</evidence>
<keyword evidence="4" id="KW-1185">Reference proteome</keyword>
<feature type="coiled-coil region" evidence="1">
    <location>
        <begin position="88"/>
        <end position="115"/>
    </location>
</feature>
<proteinExistence type="predicted"/>